<feature type="transmembrane region" description="Helical" evidence="1">
    <location>
        <begin position="134"/>
        <end position="152"/>
    </location>
</feature>
<accession>A0A1I2JAY2</accession>
<dbReference type="InterPro" id="IPR007354">
    <property type="entry name" value="CruF-like"/>
</dbReference>
<dbReference type="STRING" id="1003.SAMN04488541_104419"/>
<dbReference type="AlphaFoldDB" id="A0A1I2JAY2"/>
<keyword evidence="1" id="KW-0472">Membrane</keyword>
<evidence type="ECO:0000313" key="3">
    <source>
        <dbReference type="Proteomes" id="UP000199513"/>
    </source>
</evidence>
<dbReference type="OrthoDB" id="9811293at2"/>
<feature type="transmembrane region" description="Helical" evidence="1">
    <location>
        <begin position="12"/>
        <end position="34"/>
    </location>
</feature>
<dbReference type="PANTHER" id="PTHR39419">
    <property type="entry name" value="SLL0814 PROTEIN"/>
    <property type="match status" value="1"/>
</dbReference>
<reference evidence="3" key="1">
    <citation type="submission" date="2016-10" db="EMBL/GenBank/DDBJ databases">
        <authorList>
            <person name="Varghese N."/>
            <person name="Submissions S."/>
        </authorList>
    </citation>
    <scope>NUCLEOTIDE SEQUENCE [LARGE SCALE GENOMIC DNA]</scope>
    <source>
        <strain>GEY</strain>
        <strain evidence="3">DSM 9560</strain>
    </source>
</reference>
<keyword evidence="1" id="KW-1133">Transmembrane helix</keyword>
<proteinExistence type="predicted"/>
<feature type="transmembrane region" description="Helical" evidence="1">
    <location>
        <begin position="105"/>
        <end position="127"/>
    </location>
</feature>
<keyword evidence="3" id="KW-1185">Reference proteome</keyword>
<feature type="transmembrane region" description="Helical" evidence="1">
    <location>
        <begin position="174"/>
        <end position="191"/>
    </location>
</feature>
<gene>
    <name evidence="2" type="ORF">SAMN04488541_104419</name>
</gene>
<organism evidence="2 3">
    <name type="scientific">Thermoflexibacter ruber</name>
    <dbReference type="NCBI Taxonomy" id="1003"/>
    <lineage>
        <taxon>Bacteria</taxon>
        <taxon>Pseudomonadati</taxon>
        <taxon>Bacteroidota</taxon>
        <taxon>Cytophagia</taxon>
        <taxon>Cytophagales</taxon>
        <taxon>Thermoflexibacteraceae</taxon>
        <taxon>Thermoflexibacter</taxon>
    </lineage>
</organism>
<evidence type="ECO:0000256" key="1">
    <source>
        <dbReference type="SAM" id="Phobius"/>
    </source>
</evidence>
<dbReference type="PANTHER" id="PTHR39419:SF1">
    <property type="entry name" value="SLL0814 PROTEIN"/>
    <property type="match status" value="1"/>
</dbReference>
<protein>
    <submittedName>
        <fullName evidence="2">Putative membrane protein</fullName>
    </submittedName>
</protein>
<feature type="transmembrane region" description="Helical" evidence="1">
    <location>
        <begin position="198"/>
        <end position="217"/>
    </location>
</feature>
<dbReference type="EMBL" id="FONY01000044">
    <property type="protein sequence ID" value="SFF50993.1"/>
    <property type="molecule type" value="Genomic_DNA"/>
</dbReference>
<feature type="transmembrane region" description="Helical" evidence="1">
    <location>
        <begin position="40"/>
        <end position="59"/>
    </location>
</feature>
<dbReference type="Pfam" id="PF04240">
    <property type="entry name" value="Caroten_synth"/>
    <property type="match status" value="1"/>
</dbReference>
<keyword evidence="1" id="KW-0812">Transmembrane</keyword>
<evidence type="ECO:0000313" key="2">
    <source>
        <dbReference type="EMBL" id="SFF50993.1"/>
    </source>
</evidence>
<dbReference type="RefSeq" id="WP_091549036.1">
    <property type="nucleotide sequence ID" value="NZ_FONY01000044.1"/>
</dbReference>
<dbReference type="Proteomes" id="UP000199513">
    <property type="component" value="Unassembled WGS sequence"/>
</dbReference>
<feature type="transmembrane region" description="Helical" evidence="1">
    <location>
        <begin position="71"/>
        <end position="93"/>
    </location>
</feature>
<sequence length="220" mass="25342">MTIYILNRAITLNFFWTASLVLSMHFFGFFLMNWEVTRSFFEALTPANLLVSGFVLLAFHPSWSRKFTLACLLVFLGGFFIEVVGVHSGLIFGEYVYGEALGIKILGVPLTIGLNWLVLIYATASLVADWQVPIIFKAFIPAVLMTTLDYLIEPVAIVHDFWHWFGHPVPLKNYVGWFISAYVLAWVFFYLDAPKKNRMAYVILLAQLFFFGMHWLWAFD</sequence>
<name>A0A1I2JAY2_9BACT</name>